<accession>A0AAW0P9D7</accession>
<name>A0AAW0P9D7_9GOBI</name>
<proteinExistence type="predicted"/>
<dbReference type="AlphaFoldDB" id="A0AAW0P9D7"/>
<sequence length="203" mass="24161">MKTENEKLRQDLNKMQNKLARCRALEEKHRCTNLKDAKLLNKKLLKKKSEEAVHVLTNETEELREKNFSLQQEIQEMTLKLQDKSLVKLRIKVLEDEKKALMRRNGHLKVKAAQLVRKRKYEQKVMKNQELLTNAMKKTNERVQSIYEELIVETENSKVTNEKCRTISIIEGVKMQIRKIEEYMLETTKKQQPNIPTIEQLME</sequence>
<reference evidence="3" key="1">
    <citation type="submission" date="2024-04" db="EMBL/GenBank/DDBJ databases">
        <title>Salinicola lusitanus LLJ914,a marine bacterium isolated from the Okinawa Trough.</title>
        <authorList>
            <person name="Li J."/>
        </authorList>
    </citation>
    <scope>NUCLEOTIDE SEQUENCE [LARGE SCALE GENOMIC DNA]</scope>
</reference>
<dbReference type="Proteomes" id="UP001460270">
    <property type="component" value="Unassembled WGS sequence"/>
</dbReference>
<keyword evidence="1" id="KW-0175">Coiled coil</keyword>
<evidence type="ECO:0000256" key="1">
    <source>
        <dbReference type="SAM" id="Coils"/>
    </source>
</evidence>
<evidence type="ECO:0000313" key="3">
    <source>
        <dbReference type="Proteomes" id="UP001460270"/>
    </source>
</evidence>
<evidence type="ECO:0000313" key="2">
    <source>
        <dbReference type="EMBL" id="KAK7915918.1"/>
    </source>
</evidence>
<gene>
    <name evidence="2" type="ORF">WMY93_011679</name>
</gene>
<keyword evidence="3" id="KW-1185">Reference proteome</keyword>
<protein>
    <submittedName>
        <fullName evidence="2">Uncharacterized protein</fullName>
    </submittedName>
</protein>
<comment type="caution">
    <text evidence="2">The sequence shown here is derived from an EMBL/GenBank/DDBJ whole genome shotgun (WGS) entry which is preliminary data.</text>
</comment>
<organism evidence="2 3">
    <name type="scientific">Mugilogobius chulae</name>
    <name type="common">yellowstripe goby</name>
    <dbReference type="NCBI Taxonomy" id="88201"/>
    <lineage>
        <taxon>Eukaryota</taxon>
        <taxon>Metazoa</taxon>
        <taxon>Chordata</taxon>
        <taxon>Craniata</taxon>
        <taxon>Vertebrata</taxon>
        <taxon>Euteleostomi</taxon>
        <taxon>Actinopterygii</taxon>
        <taxon>Neopterygii</taxon>
        <taxon>Teleostei</taxon>
        <taxon>Neoteleostei</taxon>
        <taxon>Acanthomorphata</taxon>
        <taxon>Gobiaria</taxon>
        <taxon>Gobiiformes</taxon>
        <taxon>Gobioidei</taxon>
        <taxon>Gobiidae</taxon>
        <taxon>Gobionellinae</taxon>
        <taxon>Mugilogobius</taxon>
    </lineage>
</organism>
<feature type="coiled-coil region" evidence="1">
    <location>
        <begin position="5"/>
        <end position="111"/>
    </location>
</feature>
<dbReference type="EMBL" id="JBBPFD010000008">
    <property type="protein sequence ID" value="KAK7915918.1"/>
    <property type="molecule type" value="Genomic_DNA"/>
</dbReference>